<keyword evidence="2" id="KW-1185">Reference proteome</keyword>
<accession>A0A9K3D1Z8</accession>
<feature type="non-terminal residue" evidence="1">
    <location>
        <position position="1"/>
    </location>
</feature>
<feature type="non-terminal residue" evidence="1">
    <location>
        <position position="287"/>
    </location>
</feature>
<dbReference type="EMBL" id="BDIP01002736">
    <property type="protein sequence ID" value="GIQ86750.1"/>
    <property type="molecule type" value="Genomic_DNA"/>
</dbReference>
<dbReference type="OrthoDB" id="21502at2759"/>
<dbReference type="SUPFAM" id="SSF52777">
    <property type="entry name" value="CoA-dependent acyltransferases"/>
    <property type="match status" value="1"/>
</dbReference>
<dbReference type="InterPro" id="IPR023213">
    <property type="entry name" value="CAT-like_dom_sf"/>
</dbReference>
<sequence>PTDYFERFSLLTNMVVWNVGVFDETLDIDRLQAVLDHIIVRYPVLSIQCYRNAETEPHIKLRPGPGISANVAQDLRDNPTLTSDAELEAFVDTIRPRVTYDRLAGFVMLPIQPGPDFAVADGCKYALVLYGNHMVLDGTSSFFLFHEIDRLLGEGVLEAEPTSVRQRAPFSPYSYVTDDMEPISMIPFDEDFDHMLGDHRPSYEAPMPDPADRVVRHLVRRVPIAAFKRPDGISNSDFMAAASTAMAGMDMLFGKNKDIRRAGHSADEPLNLRVGMPTLNNQTFMDM</sequence>
<dbReference type="Gene3D" id="3.30.559.10">
    <property type="entry name" value="Chloramphenicol acetyltransferase-like domain"/>
    <property type="match status" value="1"/>
</dbReference>
<evidence type="ECO:0000313" key="2">
    <source>
        <dbReference type="Proteomes" id="UP000265618"/>
    </source>
</evidence>
<reference evidence="1 2" key="1">
    <citation type="journal article" date="2018" name="PLoS ONE">
        <title>The draft genome of Kipferlia bialata reveals reductive genome evolution in fornicate parasites.</title>
        <authorList>
            <person name="Tanifuji G."/>
            <person name="Takabayashi S."/>
            <person name="Kume K."/>
            <person name="Takagi M."/>
            <person name="Nakayama T."/>
            <person name="Kamikawa R."/>
            <person name="Inagaki Y."/>
            <person name="Hashimoto T."/>
        </authorList>
    </citation>
    <scope>NUCLEOTIDE SEQUENCE [LARGE SCALE GENOMIC DNA]</scope>
    <source>
        <strain evidence="1">NY0173</strain>
    </source>
</reference>
<protein>
    <submittedName>
        <fullName evidence="1">Uncharacterized protein</fullName>
    </submittedName>
</protein>
<dbReference type="AlphaFoldDB" id="A0A9K3D1Z8"/>
<dbReference type="Proteomes" id="UP000265618">
    <property type="component" value="Unassembled WGS sequence"/>
</dbReference>
<organism evidence="1 2">
    <name type="scientific">Kipferlia bialata</name>
    <dbReference type="NCBI Taxonomy" id="797122"/>
    <lineage>
        <taxon>Eukaryota</taxon>
        <taxon>Metamonada</taxon>
        <taxon>Carpediemonas-like organisms</taxon>
        <taxon>Kipferlia</taxon>
    </lineage>
</organism>
<gene>
    <name evidence="1" type="ORF">KIPB_008659</name>
</gene>
<evidence type="ECO:0000313" key="1">
    <source>
        <dbReference type="EMBL" id="GIQ86750.1"/>
    </source>
</evidence>
<proteinExistence type="predicted"/>
<name>A0A9K3D1Z8_9EUKA</name>
<comment type="caution">
    <text evidence="1">The sequence shown here is derived from an EMBL/GenBank/DDBJ whole genome shotgun (WGS) entry which is preliminary data.</text>
</comment>